<sequence>MQRVIKQIVFYVLFIVIWEMSVRAGGWGPDIMPKPTDVWEALIQGFIDKTLIYDLGASFQRLLIGLTIALILGTSLGILLAKSQTADDTLGSLILALQSVPSIVWLPLAIMWFGLNEKAVIFIVVLGGTLVMTINMRIGIKNVSPLYIKAAQTMGSSGFDLFIKIIFPASIPYAVTGARLAWAFAWRALMAGEILSTGPGLGYTLKYASDFGNMSLVIAVMILIGVIGTIVDLLFFQRVEKNVMRRWGLEQASS</sequence>
<dbReference type="Gene3D" id="1.10.3720.10">
    <property type="entry name" value="MetI-like"/>
    <property type="match status" value="1"/>
</dbReference>
<keyword evidence="5 7" id="KW-1133">Transmembrane helix</keyword>
<evidence type="ECO:0000259" key="8">
    <source>
        <dbReference type="PROSITE" id="PS50928"/>
    </source>
</evidence>
<comment type="subcellular location">
    <subcellularLocation>
        <location evidence="1 7">Cell membrane</location>
        <topology evidence="1 7">Multi-pass membrane protein</topology>
    </subcellularLocation>
</comment>
<dbReference type="Pfam" id="PF00528">
    <property type="entry name" value="BPD_transp_1"/>
    <property type="match status" value="1"/>
</dbReference>
<gene>
    <name evidence="9" type="ORF">J2S13_001263</name>
</gene>
<dbReference type="PANTHER" id="PTHR30151:SF0">
    <property type="entry name" value="ABC TRANSPORTER PERMEASE PROTEIN MJ0413-RELATED"/>
    <property type="match status" value="1"/>
</dbReference>
<comment type="similarity">
    <text evidence="7">Belongs to the binding-protein-dependent transport system permease family.</text>
</comment>
<protein>
    <submittedName>
        <fullName evidence="9">NitT/TauT family transport system permease protein</fullName>
    </submittedName>
</protein>
<dbReference type="SUPFAM" id="SSF161098">
    <property type="entry name" value="MetI-like"/>
    <property type="match status" value="1"/>
</dbReference>
<reference evidence="9" key="1">
    <citation type="submission" date="2023-07" db="EMBL/GenBank/DDBJ databases">
        <title>Genomic Encyclopedia of Type Strains, Phase IV (KMG-IV): sequencing the most valuable type-strain genomes for metagenomic binning, comparative biology and taxonomic classification.</title>
        <authorList>
            <person name="Goeker M."/>
        </authorList>
    </citation>
    <scope>NUCLEOTIDE SEQUENCE</scope>
    <source>
        <strain evidence="9">DSM 23947</strain>
    </source>
</reference>
<dbReference type="Proteomes" id="UP001237207">
    <property type="component" value="Unassembled WGS sequence"/>
</dbReference>
<evidence type="ECO:0000256" key="2">
    <source>
        <dbReference type="ARBA" id="ARBA00022448"/>
    </source>
</evidence>
<dbReference type="AlphaFoldDB" id="A0AAJ1T444"/>
<keyword evidence="2 7" id="KW-0813">Transport</keyword>
<dbReference type="GO" id="GO:0005886">
    <property type="term" value="C:plasma membrane"/>
    <property type="evidence" value="ECO:0007669"/>
    <property type="project" value="UniProtKB-SubCell"/>
</dbReference>
<comment type="caution">
    <text evidence="9">The sequence shown here is derived from an EMBL/GenBank/DDBJ whole genome shotgun (WGS) entry which is preliminary data.</text>
</comment>
<dbReference type="InterPro" id="IPR000515">
    <property type="entry name" value="MetI-like"/>
</dbReference>
<dbReference type="RefSeq" id="WP_307256861.1">
    <property type="nucleotide sequence ID" value="NZ_JAUSUC010000011.1"/>
</dbReference>
<dbReference type="PANTHER" id="PTHR30151">
    <property type="entry name" value="ALKANE SULFONATE ABC TRANSPORTER-RELATED, MEMBRANE SUBUNIT"/>
    <property type="match status" value="1"/>
</dbReference>
<evidence type="ECO:0000256" key="1">
    <source>
        <dbReference type="ARBA" id="ARBA00004651"/>
    </source>
</evidence>
<feature type="domain" description="ABC transmembrane type-1" evidence="8">
    <location>
        <begin position="55"/>
        <end position="235"/>
    </location>
</feature>
<dbReference type="PROSITE" id="PS50928">
    <property type="entry name" value="ABC_TM1"/>
    <property type="match status" value="1"/>
</dbReference>
<proteinExistence type="inferred from homology"/>
<evidence type="ECO:0000256" key="4">
    <source>
        <dbReference type="ARBA" id="ARBA00022692"/>
    </source>
</evidence>
<feature type="transmembrane region" description="Helical" evidence="7">
    <location>
        <begin position="62"/>
        <end position="81"/>
    </location>
</feature>
<name>A0AAJ1T444_9BACI</name>
<evidence type="ECO:0000256" key="7">
    <source>
        <dbReference type="RuleBase" id="RU363032"/>
    </source>
</evidence>
<feature type="transmembrane region" description="Helical" evidence="7">
    <location>
        <begin position="93"/>
        <end position="113"/>
    </location>
</feature>
<organism evidence="9 10">
    <name type="scientific">Oikeobacillus pervagus</name>
    <dbReference type="NCBI Taxonomy" id="1325931"/>
    <lineage>
        <taxon>Bacteria</taxon>
        <taxon>Bacillati</taxon>
        <taxon>Bacillota</taxon>
        <taxon>Bacilli</taxon>
        <taxon>Bacillales</taxon>
        <taxon>Bacillaceae</taxon>
        <taxon>Oikeobacillus</taxon>
    </lineage>
</organism>
<dbReference type="InterPro" id="IPR035906">
    <property type="entry name" value="MetI-like_sf"/>
</dbReference>
<feature type="transmembrane region" description="Helical" evidence="7">
    <location>
        <begin position="161"/>
        <end position="185"/>
    </location>
</feature>
<feature type="transmembrane region" description="Helical" evidence="7">
    <location>
        <begin position="7"/>
        <end position="26"/>
    </location>
</feature>
<feature type="transmembrane region" description="Helical" evidence="7">
    <location>
        <begin position="214"/>
        <end position="236"/>
    </location>
</feature>
<evidence type="ECO:0000256" key="3">
    <source>
        <dbReference type="ARBA" id="ARBA00022475"/>
    </source>
</evidence>
<evidence type="ECO:0000313" key="9">
    <source>
        <dbReference type="EMBL" id="MDQ0214866.1"/>
    </source>
</evidence>
<evidence type="ECO:0000313" key="10">
    <source>
        <dbReference type="Proteomes" id="UP001237207"/>
    </source>
</evidence>
<keyword evidence="6 7" id="KW-0472">Membrane</keyword>
<evidence type="ECO:0000256" key="6">
    <source>
        <dbReference type="ARBA" id="ARBA00023136"/>
    </source>
</evidence>
<dbReference type="GO" id="GO:0055085">
    <property type="term" value="P:transmembrane transport"/>
    <property type="evidence" value="ECO:0007669"/>
    <property type="project" value="InterPro"/>
</dbReference>
<accession>A0AAJ1T444</accession>
<feature type="transmembrane region" description="Helical" evidence="7">
    <location>
        <begin position="119"/>
        <end position="140"/>
    </location>
</feature>
<keyword evidence="3" id="KW-1003">Cell membrane</keyword>
<dbReference type="CDD" id="cd06261">
    <property type="entry name" value="TM_PBP2"/>
    <property type="match status" value="1"/>
</dbReference>
<evidence type="ECO:0000256" key="5">
    <source>
        <dbReference type="ARBA" id="ARBA00022989"/>
    </source>
</evidence>
<dbReference type="EMBL" id="JAUSUC010000011">
    <property type="protein sequence ID" value="MDQ0214866.1"/>
    <property type="molecule type" value="Genomic_DNA"/>
</dbReference>
<keyword evidence="4 7" id="KW-0812">Transmembrane</keyword>
<keyword evidence="10" id="KW-1185">Reference proteome</keyword>